<accession>A0A1S3D946</accession>
<dbReference type="GeneID" id="103513134"/>
<dbReference type="AlphaFoldDB" id="A0A1S3D946"/>
<evidence type="ECO:0000313" key="2">
    <source>
        <dbReference type="Proteomes" id="UP000079169"/>
    </source>
</evidence>
<protein>
    <submittedName>
        <fullName evidence="3">Uncharacterized protein LOC103513134</fullName>
    </submittedName>
</protein>
<evidence type="ECO:0000313" key="3">
    <source>
        <dbReference type="RefSeq" id="XP_008476168.1"/>
    </source>
</evidence>
<dbReference type="RefSeq" id="XP_008476168.1">
    <property type="nucleotide sequence ID" value="XM_008477946.2"/>
</dbReference>
<organism evidence="2 3">
    <name type="scientific">Diaphorina citri</name>
    <name type="common">Asian citrus psyllid</name>
    <dbReference type="NCBI Taxonomy" id="121845"/>
    <lineage>
        <taxon>Eukaryota</taxon>
        <taxon>Metazoa</taxon>
        <taxon>Ecdysozoa</taxon>
        <taxon>Arthropoda</taxon>
        <taxon>Hexapoda</taxon>
        <taxon>Insecta</taxon>
        <taxon>Pterygota</taxon>
        <taxon>Neoptera</taxon>
        <taxon>Paraneoptera</taxon>
        <taxon>Hemiptera</taxon>
        <taxon>Sternorrhyncha</taxon>
        <taxon>Psylloidea</taxon>
        <taxon>Psyllidae</taxon>
        <taxon>Diaphorininae</taxon>
        <taxon>Diaphorina</taxon>
    </lineage>
</organism>
<dbReference type="PaxDb" id="121845-A0A1S3D946"/>
<sequence length="143" mass="16522">MAGVHNTRSRLFDKEPGGYQPYQHVQSMGDDFIEDLAYKQNDKHYSLQKLLNEEKEFQSSHTFKPITEYNEGTTSLQSFISHVDSNEPQACTSNESPERYLGLSRHEYDILKSGSIKDFDEGGWVEGEKYGPAQYCPNFLKQW</sequence>
<reference evidence="3" key="1">
    <citation type="submission" date="2025-08" db="UniProtKB">
        <authorList>
            <consortium name="RefSeq"/>
        </authorList>
    </citation>
    <scope>IDENTIFICATION</scope>
</reference>
<keyword evidence="2" id="KW-1185">Reference proteome</keyword>
<name>A0A1S3D946_DIACI</name>
<evidence type="ECO:0000256" key="1">
    <source>
        <dbReference type="SAM" id="MobiDB-lite"/>
    </source>
</evidence>
<gene>
    <name evidence="3" type="primary">LOC103513134</name>
</gene>
<dbReference type="Proteomes" id="UP000079169">
    <property type="component" value="Unplaced"/>
</dbReference>
<feature type="region of interest" description="Disordered" evidence="1">
    <location>
        <begin position="1"/>
        <end position="20"/>
    </location>
</feature>
<dbReference type="KEGG" id="dci:103513134"/>
<proteinExistence type="predicted"/>